<dbReference type="PIRSF" id="PIRSF038973">
    <property type="entry name" value="SpoIIM"/>
    <property type="match status" value="1"/>
</dbReference>
<feature type="transmembrane region" description="Helical" evidence="2">
    <location>
        <begin position="84"/>
        <end position="105"/>
    </location>
</feature>
<comment type="subcellular location">
    <subcellularLocation>
        <location evidence="1">Cell membrane</location>
        <topology evidence="1">Multi-pass membrane protein</topology>
    </subcellularLocation>
    <text evidence="1">Localizes to the sporulation septum and to the second division site within the mother cell. Before the start of engulfment localizes to the septal midpoint, then spreads throughout the septum prior to becoming enriched at the leading edge of the engulfing membrane, where it remains until the completion of membrane migration. Some remain partially trapped at the septum during engulfment and upon completion of engulfment become dispersed in the outer forespore membrane. Localization of the MPD complex to the septal membrane is dependent on SpoIIB.</text>
</comment>
<evidence type="ECO:0000313" key="4">
    <source>
        <dbReference type="Proteomes" id="UP000605259"/>
    </source>
</evidence>
<evidence type="ECO:0000313" key="3">
    <source>
        <dbReference type="EMBL" id="GGE54329.1"/>
    </source>
</evidence>
<keyword evidence="1" id="KW-0749">Sporulation</keyword>
<dbReference type="NCBIfam" id="TIGR02831">
    <property type="entry name" value="spo_II_M"/>
    <property type="match status" value="1"/>
</dbReference>
<dbReference type="GO" id="GO:0030435">
    <property type="term" value="P:sporulation resulting in formation of a cellular spore"/>
    <property type="evidence" value="ECO:0007669"/>
    <property type="project" value="UniProtKB-KW"/>
</dbReference>
<dbReference type="EMBL" id="BMFK01000001">
    <property type="protein sequence ID" value="GGE54329.1"/>
    <property type="molecule type" value="Genomic_DNA"/>
</dbReference>
<comment type="function">
    <text evidence="1">Required for complete septum migration and engulfment of the forespore compartment during sporulation. Required for stabilizing and recruiting of SpoIIP to the septal membrane.</text>
</comment>
<keyword evidence="2" id="KW-1133">Transmembrane helix</keyword>
<name>A0A917AJS1_9BACI</name>
<sequence length="215" mass="24354">MGRRIGLKDRITLHIREHSSIYLFVSVLLLMGVVFGAIIVNSIHLNQKKELFSYLEQFFGQVSQGKLGDPMEIFKQSYFSHLKYIALIWLLGISVIGLPVILILVFTKGIVVGFTVGFLVDQLGWEGFMLSFVSVLPQNLLIIPLYIIVSTLAVSCSMKLIRQHFINRKSVSFLPFLMRYTAVFTLVGVFLLCASLFEAFASPYFMKGVFDIIKE</sequence>
<dbReference type="InterPro" id="IPR014196">
    <property type="entry name" value="SpoIIM"/>
</dbReference>
<dbReference type="Proteomes" id="UP000605259">
    <property type="component" value="Unassembled WGS sequence"/>
</dbReference>
<keyword evidence="1 2" id="KW-0812">Transmembrane</keyword>
<reference evidence="3" key="2">
    <citation type="submission" date="2020-09" db="EMBL/GenBank/DDBJ databases">
        <authorList>
            <person name="Sun Q."/>
            <person name="Zhou Y."/>
        </authorList>
    </citation>
    <scope>NUCLEOTIDE SEQUENCE</scope>
    <source>
        <strain evidence="3">CGMCC 1.12698</strain>
    </source>
</reference>
<organism evidence="3 4">
    <name type="scientific">Priestia taiwanensis</name>
    <dbReference type="NCBI Taxonomy" id="1347902"/>
    <lineage>
        <taxon>Bacteria</taxon>
        <taxon>Bacillati</taxon>
        <taxon>Bacillota</taxon>
        <taxon>Bacilli</taxon>
        <taxon>Bacillales</taxon>
        <taxon>Bacillaceae</taxon>
        <taxon>Priestia</taxon>
    </lineage>
</organism>
<evidence type="ECO:0000256" key="1">
    <source>
        <dbReference type="PIRNR" id="PIRNR038973"/>
    </source>
</evidence>
<evidence type="ECO:0000256" key="2">
    <source>
        <dbReference type="SAM" id="Phobius"/>
    </source>
</evidence>
<keyword evidence="1" id="KW-1003">Cell membrane</keyword>
<feature type="transmembrane region" description="Helical" evidence="2">
    <location>
        <begin position="141"/>
        <end position="161"/>
    </location>
</feature>
<comment type="caution">
    <text evidence="3">The sequence shown here is derived from an EMBL/GenBank/DDBJ whole genome shotgun (WGS) entry which is preliminary data.</text>
</comment>
<dbReference type="GO" id="GO:0005886">
    <property type="term" value="C:plasma membrane"/>
    <property type="evidence" value="ECO:0007669"/>
    <property type="project" value="UniProtKB-SubCell"/>
</dbReference>
<comment type="subunit">
    <text evidence="1">Component of the MPD complex composed of SpoIIM, SpoIIP and SpoIID.</text>
</comment>
<feature type="transmembrane region" description="Helical" evidence="2">
    <location>
        <begin position="112"/>
        <end position="135"/>
    </location>
</feature>
<dbReference type="InterPro" id="IPR002798">
    <property type="entry name" value="SpoIIM-like"/>
</dbReference>
<protein>
    <recommendedName>
        <fullName evidence="1">Stage II sporulation protein M</fullName>
    </recommendedName>
</protein>
<dbReference type="AlphaFoldDB" id="A0A917AJS1"/>
<reference evidence="3" key="1">
    <citation type="journal article" date="2014" name="Int. J. Syst. Evol. Microbiol.">
        <title>Complete genome sequence of Corynebacterium casei LMG S-19264T (=DSM 44701T), isolated from a smear-ripened cheese.</title>
        <authorList>
            <consortium name="US DOE Joint Genome Institute (JGI-PGF)"/>
            <person name="Walter F."/>
            <person name="Albersmeier A."/>
            <person name="Kalinowski J."/>
            <person name="Ruckert C."/>
        </authorList>
    </citation>
    <scope>NUCLEOTIDE SEQUENCE</scope>
    <source>
        <strain evidence="3">CGMCC 1.12698</strain>
    </source>
</reference>
<proteinExistence type="predicted"/>
<keyword evidence="1 2" id="KW-0472">Membrane</keyword>
<gene>
    <name evidence="3" type="ORF">GCM10007140_00840</name>
</gene>
<feature type="transmembrane region" description="Helical" evidence="2">
    <location>
        <begin position="21"/>
        <end position="43"/>
    </location>
</feature>
<feature type="transmembrane region" description="Helical" evidence="2">
    <location>
        <begin position="173"/>
        <end position="197"/>
    </location>
</feature>
<dbReference type="Pfam" id="PF01944">
    <property type="entry name" value="SpoIIM"/>
    <property type="match status" value="1"/>
</dbReference>
<dbReference type="RefSeq" id="WP_188386493.1">
    <property type="nucleotide sequence ID" value="NZ_BMFK01000001.1"/>
</dbReference>
<accession>A0A917AJS1</accession>
<keyword evidence="4" id="KW-1185">Reference proteome</keyword>